<evidence type="ECO:0000313" key="5">
    <source>
        <dbReference type="EMBL" id="KAK9714037.1"/>
    </source>
</evidence>
<dbReference type="Pfam" id="PF00501">
    <property type="entry name" value="AMP-binding"/>
    <property type="match status" value="1"/>
</dbReference>
<dbReference type="Pfam" id="PF13193">
    <property type="entry name" value="AMP-binding_C"/>
    <property type="match status" value="1"/>
</dbReference>
<dbReference type="Proteomes" id="UP001443914">
    <property type="component" value="Unassembled WGS sequence"/>
</dbReference>
<feature type="domain" description="AMP-dependent synthetase/ligase" evidence="3">
    <location>
        <begin position="62"/>
        <end position="409"/>
    </location>
</feature>
<dbReference type="Gene3D" id="3.40.50.12780">
    <property type="entry name" value="N-terminal domain of ligase-like"/>
    <property type="match status" value="1"/>
</dbReference>
<dbReference type="InterPro" id="IPR045851">
    <property type="entry name" value="AMP-bd_C_sf"/>
</dbReference>
<dbReference type="EMBL" id="JBDFQZ010000006">
    <property type="protein sequence ID" value="KAK9714037.1"/>
    <property type="molecule type" value="Genomic_DNA"/>
</dbReference>
<dbReference type="InterPro" id="IPR000873">
    <property type="entry name" value="AMP-dep_synth/lig_dom"/>
</dbReference>
<evidence type="ECO:0000259" key="4">
    <source>
        <dbReference type="Pfam" id="PF13193"/>
    </source>
</evidence>
<gene>
    <name evidence="5" type="ORF">RND81_06G067400</name>
</gene>
<dbReference type="GO" id="GO:0016405">
    <property type="term" value="F:CoA-ligase activity"/>
    <property type="evidence" value="ECO:0007669"/>
    <property type="project" value="TreeGrafter"/>
</dbReference>
<accession>A0AAW1K8J8</accession>
<dbReference type="Gene3D" id="3.30.300.30">
    <property type="match status" value="1"/>
</dbReference>
<comment type="similarity">
    <text evidence="1">Belongs to the ATP-dependent AMP-binding enzyme family.</text>
</comment>
<dbReference type="FunFam" id="3.30.300.30:FF:000007">
    <property type="entry name" value="4-coumarate--CoA ligase 2"/>
    <property type="match status" value="1"/>
</dbReference>
<evidence type="ECO:0000313" key="6">
    <source>
        <dbReference type="Proteomes" id="UP001443914"/>
    </source>
</evidence>
<dbReference type="InterPro" id="IPR020845">
    <property type="entry name" value="AMP-binding_CS"/>
</dbReference>
<protein>
    <recommendedName>
        <fullName evidence="7">4-coumarate--CoA ligase</fullName>
    </recommendedName>
</protein>
<evidence type="ECO:0000256" key="2">
    <source>
        <dbReference type="ARBA" id="ARBA00022598"/>
    </source>
</evidence>
<dbReference type="SUPFAM" id="SSF56801">
    <property type="entry name" value="Acetyl-CoA synthetase-like"/>
    <property type="match status" value="1"/>
</dbReference>
<dbReference type="AlphaFoldDB" id="A0AAW1K8J8"/>
<evidence type="ECO:0000256" key="1">
    <source>
        <dbReference type="ARBA" id="ARBA00006432"/>
    </source>
</evidence>
<comment type="caution">
    <text evidence="5">The sequence shown here is derived from an EMBL/GenBank/DDBJ whole genome shotgun (WGS) entry which is preliminary data.</text>
</comment>
<keyword evidence="2" id="KW-0436">Ligase</keyword>
<dbReference type="PANTHER" id="PTHR24096:SF251">
    <property type="entry name" value="4-COUMARATE--COA LIGASE-LIKE 9"/>
    <property type="match status" value="1"/>
</dbReference>
<name>A0AAW1K8J8_SAPOF</name>
<evidence type="ECO:0008006" key="7">
    <source>
        <dbReference type="Google" id="ProtNLM"/>
    </source>
</evidence>
<dbReference type="PROSITE" id="PS00455">
    <property type="entry name" value="AMP_BINDING"/>
    <property type="match status" value="1"/>
</dbReference>
<proteinExistence type="inferred from homology"/>
<evidence type="ECO:0000259" key="3">
    <source>
        <dbReference type="Pfam" id="PF00501"/>
    </source>
</evidence>
<keyword evidence="6" id="KW-1185">Reference proteome</keyword>
<dbReference type="EMBL" id="JBDFQZ010000006">
    <property type="protein sequence ID" value="KAK9714036.1"/>
    <property type="molecule type" value="Genomic_DNA"/>
</dbReference>
<sequence>MTDQSSLSTVDPNSGYCSATKIFHSLRTPVTLPPLTTPLSISDYVLSLLYVSPHFSPSSSLLIDAGSGNSLSYSSFLRHVDSLSSSLPPIPARHVALVVSPPSFHIPVLYFSLLSLNVVVSPANPLSTPSELTHLVSLSNPFIIFTVSSLLPNFSSEIVKNVRVILLDSPEFDSMLTRPSQITPRRRVAAVNQDDSAVILYSSGTTGRVKGVELSHRNLIALTAGYYERHQEDESTRETRQVSLVPLPLFHVFGFTMLLRAVSLSETLVMMERFDFEKMLSAVEKYKVTYMPVSPPLIVAMAKSDLVKKYDISSLNVLGCGGAPLGKEVAERFKARFPDVEIIQGYGLTESGGGVSSTIGPDECERYGSVGRLQELMLAKIVDPSTGEALPPGKEGELWLHGPTIMKGYVGNKEATAETLLPDGWLKTGDLCYFDKDGCLYIVDRLKELIKYKAYQVPPAELEHLLLSHSDIADAAVVPYPDEEAGEIPMAFVVRKPGSHISGTQVMEYVAKQVTPYKRIRRVSFVDAIPKNPSGKILRRELVNLATRGKSKL</sequence>
<organism evidence="5 6">
    <name type="scientific">Saponaria officinalis</name>
    <name type="common">Common soapwort</name>
    <name type="synonym">Lychnis saponaria</name>
    <dbReference type="NCBI Taxonomy" id="3572"/>
    <lineage>
        <taxon>Eukaryota</taxon>
        <taxon>Viridiplantae</taxon>
        <taxon>Streptophyta</taxon>
        <taxon>Embryophyta</taxon>
        <taxon>Tracheophyta</taxon>
        <taxon>Spermatophyta</taxon>
        <taxon>Magnoliopsida</taxon>
        <taxon>eudicotyledons</taxon>
        <taxon>Gunneridae</taxon>
        <taxon>Pentapetalae</taxon>
        <taxon>Caryophyllales</taxon>
        <taxon>Caryophyllaceae</taxon>
        <taxon>Caryophylleae</taxon>
        <taxon>Saponaria</taxon>
    </lineage>
</organism>
<dbReference type="PANTHER" id="PTHR24096">
    <property type="entry name" value="LONG-CHAIN-FATTY-ACID--COA LIGASE"/>
    <property type="match status" value="1"/>
</dbReference>
<dbReference type="InterPro" id="IPR025110">
    <property type="entry name" value="AMP-bd_C"/>
</dbReference>
<feature type="domain" description="AMP-binding enzyme C-terminal" evidence="4">
    <location>
        <begin position="461"/>
        <end position="536"/>
    </location>
</feature>
<dbReference type="InterPro" id="IPR042099">
    <property type="entry name" value="ANL_N_sf"/>
</dbReference>
<reference evidence="5 6" key="1">
    <citation type="submission" date="2024-03" db="EMBL/GenBank/DDBJ databases">
        <title>WGS assembly of Saponaria officinalis var. Norfolk2.</title>
        <authorList>
            <person name="Jenkins J."/>
            <person name="Shu S."/>
            <person name="Grimwood J."/>
            <person name="Barry K."/>
            <person name="Goodstein D."/>
            <person name="Schmutz J."/>
            <person name="Leebens-Mack J."/>
            <person name="Osbourn A."/>
        </authorList>
    </citation>
    <scope>NUCLEOTIDE SEQUENCE [LARGE SCALE GENOMIC DNA]</scope>
    <source>
        <strain evidence="6">cv. Norfolk2</strain>
        <strain evidence="5">JIC</strain>
        <tissue evidence="5">Leaf</tissue>
    </source>
</reference>
<dbReference type="CDD" id="cd05904">
    <property type="entry name" value="4CL"/>
    <property type="match status" value="1"/>
</dbReference>